<reference evidence="7 8" key="1">
    <citation type="journal article" date="2018" name="Plant J.">
        <title>Genome sequences of Chlorella sorokiniana UTEX 1602 and Micractinium conductrix SAG 241.80: implications to maltose excretion by a green alga.</title>
        <authorList>
            <person name="Arriola M.B."/>
            <person name="Velmurugan N."/>
            <person name="Zhang Y."/>
            <person name="Plunkett M.H."/>
            <person name="Hondzo H."/>
            <person name="Barney B.M."/>
        </authorList>
    </citation>
    <scope>NUCLEOTIDE SEQUENCE [LARGE SCALE GENOMIC DNA]</scope>
    <source>
        <strain evidence="8">UTEX 1602</strain>
    </source>
</reference>
<accession>A0A2P6TW59</accession>
<evidence type="ECO:0000256" key="1">
    <source>
        <dbReference type="ARBA" id="ARBA00007240"/>
    </source>
</evidence>
<dbReference type="InterPro" id="IPR017853">
    <property type="entry name" value="GH"/>
</dbReference>
<dbReference type="EMBL" id="LHPG02000005">
    <property type="protein sequence ID" value="PRW58300.1"/>
    <property type="molecule type" value="Genomic_DNA"/>
</dbReference>
<dbReference type="AlphaFoldDB" id="A0A2P6TW59"/>
<feature type="region of interest" description="Disordered" evidence="5">
    <location>
        <begin position="740"/>
        <end position="773"/>
    </location>
</feature>
<keyword evidence="3" id="KW-0119">Carbohydrate metabolism</keyword>
<proteinExistence type="inferred from homology"/>
<evidence type="ECO:0000313" key="8">
    <source>
        <dbReference type="Proteomes" id="UP000239899"/>
    </source>
</evidence>
<evidence type="ECO:0000256" key="3">
    <source>
        <dbReference type="ARBA" id="ARBA00023277"/>
    </source>
</evidence>
<dbReference type="Pfam" id="PF05691">
    <property type="entry name" value="Raffinose_syn"/>
    <property type="match status" value="3"/>
</dbReference>
<feature type="transmembrane region" description="Helical" evidence="6">
    <location>
        <begin position="216"/>
        <end position="239"/>
    </location>
</feature>
<dbReference type="SUPFAM" id="SSF51445">
    <property type="entry name" value="(Trans)glycosidases"/>
    <property type="match status" value="2"/>
</dbReference>
<dbReference type="PANTHER" id="PTHR31268">
    <property type="match status" value="1"/>
</dbReference>
<dbReference type="PANTHER" id="PTHR31268:SF32">
    <property type="entry name" value="GALACTINOL--SUCROSE GALACTOSYLTRANSFERASE 2-RELATED"/>
    <property type="match status" value="1"/>
</dbReference>
<comment type="caution">
    <text evidence="7">The sequence shown here is derived from an EMBL/GenBank/DDBJ whole genome shotgun (WGS) entry which is preliminary data.</text>
</comment>
<gene>
    <name evidence="7" type="ORF">C2E21_3177</name>
</gene>
<dbReference type="STRING" id="3076.A0A2P6TW59"/>
<keyword evidence="6" id="KW-0472">Membrane</keyword>
<dbReference type="EC" id="2.4.1.82" evidence="2"/>
<evidence type="ECO:0000256" key="6">
    <source>
        <dbReference type="SAM" id="Phobius"/>
    </source>
</evidence>
<dbReference type="InterPro" id="IPR008811">
    <property type="entry name" value="Glycosyl_hydrolases_36"/>
</dbReference>
<dbReference type="InterPro" id="IPR013785">
    <property type="entry name" value="Aldolase_TIM"/>
</dbReference>
<keyword evidence="6" id="KW-1133">Transmembrane helix</keyword>
<evidence type="ECO:0000313" key="7">
    <source>
        <dbReference type="EMBL" id="PRW58300.1"/>
    </source>
</evidence>
<dbReference type="Gene3D" id="3.20.20.70">
    <property type="entry name" value="Aldolase class I"/>
    <property type="match status" value="1"/>
</dbReference>
<evidence type="ECO:0000256" key="4">
    <source>
        <dbReference type="ARBA" id="ARBA00049426"/>
    </source>
</evidence>
<protein>
    <recommendedName>
        <fullName evidence="2">galactinol--sucrose galactosyltransferase</fullName>
        <ecNumber evidence="2">2.4.1.82</ecNumber>
    </recommendedName>
</protein>
<evidence type="ECO:0000256" key="5">
    <source>
        <dbReference type="SAM" id="MobiDB-lite"/>
    </source>
</evidence>
<keyword evidence="6" id="KW-0812">Transmembrane</keyword>
<feature type="region of interest" description="Disordered" evidence="5">
    <location>
        <begin position="649"/>
        <end position="706"/>
    </location>
</feature>
<comment type="catalytic activity">
    <reaction evidence="4">
        <text>alpha-D-galactosyl-(1-&gt;3)-1D-myo-inositol + sucrose = raffinose + myo-inositol</text>
        <dbReference type="Rhea" id="RHEA:20161"/>
        <dbReference type="ChEBI" id="CHEBI:16634"/>
        <dbReference type="ChEBI" id="CHEBI:17268"/>
        <dbReference type="ChEBI" id="CHEBI:17505"/>
        <dbReference type="ChEBI" id="CHEBI:17992"/>
        <dbReference type="EC" id="2.4.1.82"/>
    </reaction>
</comment>
<feature type="compositionally biased region" description="Low complexity" evidence="5">
    <location>
        <begin position="740"/>
        <end position="758"/>
    </location>
</feature>
<dbReference type="OrthoDB" id="4664297at2759"/>
<dbReference type="Proteomes" id="UP000239899">
    <property type="component" value="Unassembled WGS sequence"/>
</dbReference>
<sequence>MESGDDTVASEYFEDAILMMAGREPYALIEAAVTAAAQRSGGARPLREKRLPPNINVFGWCSWDSFYSAVSASGLADAVQSLSSGGVPPRWVVIDDGWQCTEVDEPYRNIPTEQLKQQLLKEKAEKTGDVSLREAYLEGEMEALGQAAKEIPAGTAMGAYLQEIRASGPPEADLDAAVDYHALARQHVITGSADLEGAALVQARHKPLVIRAVASIFQYVVGLIVGAFQALVVLFYQWVVDPAEHGTWPVRFFTYMATGPLKGAMLQFFADSTNFTRRLTDVRANAKFSSPYATAEDIASGRREDLRSVVEHLRKRFNVQYIYCWHGLSAYWSGVSPNAAGVKKYDAKLYFPKPTPGLSEIEPSMGWNPGILAGVSVPLRPDLLFNDMHSYLAAAGISGVKVDCQAGVGLVGSRLGGGPRAALQVHTALEDSISANFGDNHVINCMCHSTENIYRWRDTAVARASDDFYPTDRASHIPHLAACAFNGLFLSPLALPDWDMFSSRHVAADIHAAARAVSGGPVYVSDAPGSHSFDVLRKLVLPDGSVLRALLPGRPTRDTLFKDVMRDGNTLLKVWNMNATTGVVGVFNLQGSSWDRSRRRFFIHNSAPPELEVTVRPTDVETFRTQLEAAGCDVAGALAAAAAQQQAAEAARQAGNGRRRSPASSPAKASGSGSGSSTEGGSVEAAAGRRLASGRSMSAHSGHSSAASVPATNWAALGASYMSSGGSTAFQAAPAGSLGALSHARSSGSSGNGAAAATVEDDEAESASQALGGRGPAAVPDFAVYVNDSQELHRVSWDHGVTVRVKGWHASVLTLSPICRYEFGGSSSAGLEFAPIGLTNMLNGGGAVQAVHAERVEAPGNTCASIMEEFPPAEGAPPPEKLLVFLTVRGRGRLLAYSSHKPLACTVDGFEVPFEHEGNRLTVDVPQVGSLHAGRAAQQLIITF</sequence>
<evidence type="ECO:0000256" key="2">
    <source>
        <dbReference type="ARBA" id="ARBA00012708"/>
    </source>
</evidence>
<organism evidence="7 8">
    <name type="scientific">Chlorella sorokiniana</name>
    <name type="common">Freshwater green alga</name>
    <dbReference type="NCBI Taxonomy" id="3076"/>
    <lineage>
        <taxon>Eukaryota</taxon>
        <taxon>Viridiplantae</taxon>
        <taxon>Chlorophyta</taxon>
        <taxon>core chlorophytes</taxon>
        <taxon>Trebouxiophyceae</taxon>
        <taxon>Chlorellales</taxon>
        <taxon>Chlorellaceae</taxon>
        <taxon>Chlorella clade</taxon>
        <taxon>Chlorella</taxon>
    </lineage>
</organism>
<keyword evidence="8" id="KW-1185">Reference proteome</keyword>
<comment type="similarity">
    <text evidence="1">Belongs to the glycosyl hydrolases 36 family.</text>
</comment>
<name>A0A2P6TW59_CHLSO</name>
<dbReference type="GO" id="GO:0047274">
    <property type="term" value="F:galactinol-sucrose galactosyltransferase activity"/>
    <property type="evidence" value="ECO:0007669"/>
    <property type="project" value="UniProtKB-EC"/>
</dbReference>